<evidence type="ECO:0000256" key="4">
    <source>
        <dbReference type="ARBA" id="ARBA00047942"/>
    </source>
</evidence>
<organism evidence="5 6">
    <name type="scientific">Halobaculum litoreum</name>
    <dbReference type="NCBI Taxonomy" id="3031998"/>
    <lineage>
        <taxon>Archaea</taxon>
        <taxon>Methanobacteriati</taxon>
        <taxon>Methanobacteriota</taxon>
        <taxon>Stenosarchaea group</taxon>
        <taxon>Halobacteria</taxon>
        <taxon>Halobacteriales</taxon>
        <taxon>Haloferacaceae</taxon>
        <taxon>Halobaculum</taxon>
    </lineage>
</organism>
<evidence type="ECO:0000313" key="6">
    <source>
        <dbReference type="Proteomes" id="UP001596368"/>
    </source>
</evidence>
<keyword evidence="3" id="KW-0808">Transferase</keyword>
<sequence>MVEGTGLLGDTLSGAAVERFETFADAAGVDRDAGDLFGVARERFATVHDRRAPDLAGWALDDDGVAAALSRTVRYLDHFAFPDDPDWAVAVYDRLLSVADLPGIDTDPAAPDPLVPALLDAAGYRSGEPIDGRSDTDGDAADGDPVDLLDPAVGDGRYLLAAADRLRDRLGDAGPAERLAAVRGRLTGASPDPLACRVTETRLLVRLLGDYRAARRADAEYALGPLPVFCTDPLIREAPADTGRDAAAALAREDYGFVVGAPPATLRRDVAEGPVAEAYAAYDAAYYTYDTSALYVERAGEWLAENGTLALRVAGRFRDTRFGEKLRERLPQWYRLEELREVDGVAAGGTPVVLVARRFRKNEPFADPEEYAPPTYGFDYAEGSTRRRCGARRRG</sequence>
<dbReference type="RefSeq" id="WP_284012976.1">
    <property type="nucleotide sequence ID" value="NZ_CP126156.1"/>
</dbReference>
<comment type="catalytic activity">
    <reaction evidence="4">
        <text>a 2'-deoxyadenosine in DNA + S-adenosyl-L-methionine = an N(6)-methyl-2'-deoxyadenosine in DNA + S-adenosyl-L-homocysteine + H(+)</text>
        <dbReference type="Rhea" id="RHEA:15197"/>
        <dbReference type="Rhea" id="RHEA-COMP:12418"/>
        <dbReference type="Rhea" id="RHEA-COMP:12419"/>
        <dbReference type="ChEBI" id="CHEBI:15378"/>
        <dbReference type="ChEBI" id="CHEBI:57856"/>
        <dbReference type="ChEBI" id="CHEBI:59789"/>
        <dbReference type="ChEBI" id="CHEBI:90615"/>
        <dbReference type="ChEBI" id="CHEBI:90616"/>
        <dbReference type="EC" id="2.1.1.72"/>
    </reaction>
</comment>
<dbReference type="GO" id="GO:0009007">
    <property type="term" value="F:site-specific DNA-methyltransferase (adenine-specific) activity"/>
    <property type="evidence" value="ECO:0007669"/>
    <property type="project" value="UniProtKB-EC"/>
</dbReference>
<gene>
    <name evidence="5" type="ORF">ACFQRB_01750</name>
</gene>
<dbReference type="GO" id="GO:0032259">
    <property type="term" value="P:methylation"/>
    <property type="evidence" value="ECO:0007669"/>
    <property type="project" value="UniProtKB-KW"/>
</dbReference>
<dbReference type="PANTHER" id="PTHR33841:SF1">
    <property type="entry name" value="DNA METHYLTRANSFERASE A"/>
    <property type="match status" value="1"/>
</dbReference>
<keyword evidence="2" id="KW-0489">Methyltransferase</keyword>
<dbReference type="AlphaFoldDB" id="A0ABD5XL06"/>
<protein>
    <recommendedName>
        <fullName evidence="1">site-specific DNA-methyltransferase (adenine-specific)</fullName>
        <ecNumber evidence="1">2.1.1.72</ecNumber>
    </recommendedName>
</protein>
<comment type="caution">
    <text evidence="5">The sequence shown here is derived from an EMBL/GenBank/DDBJ whole genome shotgun (WGS) entry which is preliminary data.</text>
</comment>
<dbReference type="EMBL" id="JBHSZG010000001">
    <property type="protein sequence ID" value="MFC7135668.1"/>
    <property type="molecule type" value="Genomic_DNA"/>
</dbReference>
<evidence type="ECO:0000256" key="2">
    <source>
        <dbReference type="ARBA" id="ARBA00022603"/>
    </source>
</evidence>
<reference evidence="5 6" key="1">
    <citation type="journal article" date="2019" name="Int. J. Syst. Evol. Microbiol.">
        <title>The Global Catalogue of Microorganisms (GCM) 10K type strain sequencing project: providing services to taxonomists for standard genome sequencing and annotation.</title>
        <authorList>
            <consortium name="The Broad Institute Genomics Platform"/>
            <consortium name="The Broad Institute Genome Sequencing Center for Infectious Disease"/>
            <person name="Wu L."/>
            <person name="Ma J."/>
        </authorList>
    </citation>
    <scope>NUCLEOTIDE SEQUENCE [LARGE SCALE GENOMIC DNA]</scope>
    <source>
        <strain evidence="5 6">DT92</strain>
    </source>
</reference>
<proteinExistence type="predicted"/>
<dbReference type="Gene3D" id="3.40.50.150">
    <property type="entry name" value="Vaccinia Virus protein VP39"/>
    <property type="match status" value="1"/>
</dbReference>
<name>A0ABD5XL06_9EURY</name>
<evidence type="ECO:0000256" key="1">
    <source>
        <dbReference type="ARBA" id="ARBA00011900"/>
    </source>
</evidence>
<accession>A0ABD5XL06</accession>
<evidence type="ECO:0000256" key="3">
    <source>
        <dbReference type="ARBA" id="ARBA00022679"/>
    </source>
</evidence>
<dbReference type="Proteomes" id="UP001596368">
    <property type="component" value="Unassembled WGS sequence"/>
</dbReference>
<evidence type="ECO:0000313" key="5">
    <source>
        <dbReference type="EMBL" id="MFC7135668.1"/>
    </source>
</evidence>
<dbReference type="PANTHER" id="PTHR33841">
    <property type="entry name" value="DNA METHYLTRANSFERASE YEEA-RELATED"/>
    <property type="match status" value="1"/>
</dbReference>
<keyword evidence="6" id="KW-1185">Reference proteome</keyword>
<dbReference type="InterPro" id="IPR050953">
    <property type="entry name" value="N4_N6_ade-DNA_methylase"/>
</dbReference>
<dbReference type="EC" id="2.1.1.72" evidence="1"/>
<dbReference type="SUPFAM" id="SSF53335">
    <property type="entry name" value="S-adenosyl-L-methionine-dependent methyltransferases"/>
    <property type="match status" value="1"/>
</dbReference>
<dbReference type="InterPro" id="IPR029063">
    <property type="entry name" value="SAM-dependent_MTases_sf"/>
</dbReference>
<dbReference type="GeneID" id="81123051"/>